<accession>A0A386AZS3</accession>
<protein>
    <recommendedName>
        <fullName evidence="7">50S ribosomal protein L20</fullName>
    </recommendedName>
</protein>
<dbReference type="GO" id="GO:0019843">
    <property type="term" value="F:rRNA binding"/>
    <property type="evidence" value="ECO:0007669"/>
    <property type="project" value="UniProtKB-KW"/>
</dbReference>
<proteinExistence type="inferred from homology"/>
<dbReference type="GeneID" id="38278813"/>
<comment type="function">
    <text evidence="7">Binds directly to 23S ribosomal RNA and is necessary for the in vitro assembly process of the 50S ribosomal subunit. It is not involved in the protein synthesizing functions of that subunit.</text>
</comment>
<organism evidence="9">
    <name type="scientific">Boodleopsis sp. H.0758</name>
    <dbReference type="NCBI Taxonomy" id="2320802"/>
    <lineage>
        <taxon>Eukaryota</taxon>
        <taxon>Viridiplantae</taxon>
        <taxon>Chlorophyta</taxon>
        <taxon>core chlorophytes</taxon>
        <taxon>Ulvophyceae</taxon>
        <taxon>TCBD clade</taxon>
        <taxon>Bryopsidales</taxon>
        <taxon>Halimedineae</taxon>
        <taxon>Halimedaceae</taxon>
        <taxon>Rhipileae</taxon>
        <taxon>Boodleopsis</taxon>
    </lineage>
</organism>
<keyword evidence="9" id="KW-0934">Plastid</keyword>
<dbReference type="EMBL" id="MH591104">
    <property type="protein sequence ID" value="AYC64946.1"/>
    <property type="molecule type" value="Genomic_DNA"/>
</dbReference>
<evidence type="ECO:0000256" key="6">
    <source>
        <dbReference type="RuleBase" id="RU000561"/>
    </source>
</evidence>
<dbReference type="GO" id="GO:0003735">
    <property type="term" value="F:structural constituent of ribosome"/>
    <property type="evidence" value="ECO:0007669"/>
    <property type="project" value="InterPro"/>
</dbReference>
<evidence type="ECO:0000313" key="9">
    <source>
        <dbReference type="EMBL" id="AYC64946.1"/>
    </source>
</evidence>
<evidence type="ECO:0000256" key="5">
    <source>
        <dbReference type="ARBA" id="ARBA00023274"/>
    </source>
</evidence>
<dbReference type="GO" id="GO:1990904">
    <property type="term" value="C:ribonucleoprotein complex"/>
    <property type="evidence" value="ECO:0007669"/>
    <property type="project" value="UniProtKB-KW"/>
</dbReference>
<keyword evidence="2 7" id="KW-0699">rRNA-binding</keyword>
<dbReference type="InterPro" id="IPR049946">
    <property type="entry name" value="RIBOSOMAL_L20_CS"/>
</dbReference>
<sequence length="102" mass="12337">MTRTKRGNVSKKRHKKKLKKGFRGSSSILFKNANQQFLKSFKNSFIDRRQCKRSFRSVWISRINARVRQFGYNYNSFIFNKKNSINRKICSQLFLYDKNLIF</sequence>
<dbReference type="AlphaFoldDB" id="A0A386AZS3"/>
<evidence type="ECO:0000256" key="7">
    <source>
        <dbReference type="RuleBase" id="RU004311"/>
    </source>
</evidence>
<dbReference type="GO" id="GO:0006412">
    <property type="term" value="P:translation"/>
    <property type="evidence" value="ECO:0007669"/>
    <property type="project" value="InterPro"/>
</dbReference>
<dbReference type="CDD" id="cd07026">
    <property type="entry name" value="Ribosomal_L20"/>
    <property type="match status" value="1"/>
</dbReference>
<keyword evidence="5 6" id="KW-0687">Ribonucleoprotein</keyword>
<dbReference type="GO" id="GO:0005840">
    <property type="term" value="C:ribosome"/>
    <property type="evidence" value="ECO:0007669"/>
    <property type="project" value="UniProtKB-KW"/>
</dbReference>
<dbReference type="InterPro" id="IPR005813">
    <property type="entry name" value="Ribosomal_bL20"/>
</dbReference>
<dbReference type="Gene3D" id="6.10.160.10">
    <property type="match status" value="1"/>
</dbReference>
<dbReference type="RefSeq" id="YP_009519036.1">
    <property type="nucleotide sequence ID" value="NC_039521.1"/>
</dbReference>
<dbReference type="NCBIfam" id="TIGR01032">
    <property type="entry name" value="rplT_bact"/>
    <property type="match status" value="1"/>
</dbReference>
<keyword evidence="9" id="KW-0150">Chloroplast</keyword>
<geneLocation type="chloroplast" evidence="9"/>
<feature type="region of interest" description="Disordered" evidence="8">
    <location>
        <begin position="1"/>
        <end position="20"/>
    </location>
</feature>
<evidence type="ECO:0000256" key="2">
    <source>
        <dbReference type="ARBA" id="ARBA00022730"/>
    </source>
</evidence>
<dbReference type="PANTHER" id="PTHR10986">
    <property type="entry name" value="39S RIBOSOMAL PROTEIN L20"/>
    <property type="match status" value="1"/>
</dbReference>
<dbReference type="PROSITE" id="PS00937">
    <property type="entry name" value="RIBOSOMAL_L20"/>
    <property type="match status" value="1"/>
</dbReference>
<keyword evidence="4 6" id="KW-0689">Ribosomal protein</keyword>
<evidence type="ECO:0000256" key="8">
    <source>
        <dbReference type="SAM" id="MobiDB-lite"/>
    </source>
</evidence>
<dbReference type="Pfam" id="PF00453">
    <property type="entry name" value="Ribosomal_L20"/>
    <property type="match status" value="1"/>
</dbReference>
<gene>
    <name evidence="9" type="primary">rpl20</name>
</gene>
<reference evidence="9" key="1">
    <citation type="submission" date="2018-07" db="EMBL/GenBank/DDBJ databases">
        <authorList>
            <person name="Quirk P.G."/>
            <person name="Krulwich T.A."/>
        </authorList>
    </citation>
    <scope>NUCLEOTIDE SEQUENCE</scope>
</reference>
<dbReference type="Gene3D" id="1.10.1900.20">
    <property type="entry name" value="Ribosomal protein L20"/>
    <property type="match status" value="1"/>
</dbReference>
<dbReference type="InterPro" id="IPR035566">
    <property type="entry name" value="Ribosomal_protein_bL20_C"/>
</dbReference>
<dbReference type="SUPFAM" id="SSF74731">
    <property type="entry name" value="Ribosomal protein L20"/>
    <property type="match status" value="1"/>
</dbReference>
<keyword evidence="3 7" id="KW-0694">RNA-binding</keyword>
<evidence type="ECO:0000256" key="3">
    <source>
        <dbReference type="ARBA" id="ARBA00022884"/>
    </source>
</evidence>
<evidence type="ECO:0000256" key="4">
    <source>
        <dbReference type="ARBA" id="ARBA00022980"/>
    </source>
</evidence>
<dbReference type="PRINTS" id="PR00062">
    <property type="entry name" value="RIBOSOMALL20"/>
</dbReference>
<reference evidence="9" key="2">
    <citation type="journal article" date="2019" name="Mol. Phylogenet. Evol.">
        <title>Reassessment of the classification of bryopsidales (chlorophyta) based on chloroplast phylogenomic analyses.</title>
        <authorList>
            <person name="Cremen M.C."/>
            <person name="Leliaert F."/>
            <person name="West J."/>
            <person name="Lam D.W."/>
            <person name="Shimada S."/>
            <person name="Lopez-Bautista J.M."/>
            <person name="Verbruggen H."/>
        </authorList>
    </citation>
    <scope>NUCLEOTIDE SEQUENCE</scope>
</reference>
<name>A0A386AZS3_9CHLO</name>
<comment type="similarity">
    <text evidence="1 6">Belongs to the bacterial ribosomal protein bL20 family.</text>
</comment>
<evidence type="ECO:0000256" key="1">
    <source>
        <dbReference type="ARBA" id="ARBA00007698"/>
    </source>
</evidence>